<dbReference type="InterPro" id="IPR036259">
    <property type="entry name" value="MFS_trans_sf"/>
</dbReference>
<dbReference type="Gene3D" id="1.20.1720.10">
    <property type="entry name" value="Multidrug resistance protein D"/>
    <property type="match status" value="1"/>
</dbReference>
<dbReference type="RefSeq" id="WP_109969319.1">
    <property type="nucleotide sequence ID" value="NZ_CP176093.1"/>
</dbReference>
<keyword evidence="3" id="KW-1003">Cell membrane</keyword>
<dbReference type="CDD" id="cd17503">
    <property type="entry name" value="MFS_LmrB_MDR_like"/>
    <property type="match status" value="1"/>
</dbReference>
<keyword evidence="6 7" id="KW-0472">Membrane</keyword>
<evidence type="ECO:0000313" key="9">
    <source>
        <dbReference type="EMBL" id="PWR71700.1"/>
    </source>
</evidence>
<dbReference type="OrthoDB" id="117970at2157"/>
<feature type="transmembrane region" description="Helical" evidence="7">
    <location>
        <begin position="241"/>
        <end position="262"/>
    </location>
</feature>
<dbReference type="PANTHER" id="PTHR42718:SF46">
    <property type="entry name" value="BLR6921 PROTEIN"/>
    <property type="match status" value="1"/>
</dbReference>
<evidence type="ECO:0000256" key="5">
    <source>
        <dbReference type="ARBA" id="ARBA00022989"/>
    </source>
</evidence>
<reference evidence="9 10" key="1">
    <citation type="submission" date="2018-05" db="EMBL/GenBank/DDBJ databases">
        <title>Draft genome of Methanospirillum lacunae Ki8-1.</title>
        <authorList>
            <person name="Dueholm M.S."/>
            <person name="Nielsen P.H."/>
            <person name="Bakmann L.F."/>
            <person name="Otzen D.E."/>
        </authorList>
    </citation>
    <scope>NUCLEOTIDE SEQUENCE [LARGE SCALE GENOMIC DNA]</scope>
    <source>
        <strain evidence="9 10">Ki8-1</strain>
    </source>
</reference>
<dbReference type="Pfam" id="PF07690">
    <property type="entry name" value="MFS_1"/>
    <property type="match status" value="1"/>
</dbReference>
<comment type="subcellular location">
    <subcellularLocation>
        <location evidence="1">Cell membrane</location>
        <topology evidence="1">Multi-pass membrane protein</topology>
    </subcellularLocation>
</comment>
<dbReference type="NCBIfam" id="TIGR00711">
    <property type="entry name" value="efflux_EmrB"/>
    <property type="match status" value="1"/>
</dbReference>
<keyword evidence="2" id="KW-0813">Transport</keyword>
<feature type="transmembrane region" description="Helical" evidence="7">
    <location>
        <begin position="20"/>
        <end position="41"/>
    </location>
</feature>
<feature type="transmembrane region" description="Helical" evidence="7">
    <location>
        <begin position="370"/>
        <end position="392"/>
    </location>
</feature>
<organism evidence="9 10">
    <name type="scientific">Methanospirillum lacunae</name>
    <dbReference type="NCBI Taxonomy" id="668570"/>
    <lineage>
        <taxon>Archaea</taxon>
        <taxon>Methanobacteriati</taxon>
        <taxon>Methanobacteriota</taxon>
        <taxon>Stenosarchaea group</taxon>
        <taxon>Methanomicrobia</taxon>
        <taxon>Methanomicrobiales</taxon>
        <taxon>Methanospirillaceae</taxon>
        <taxon>Methanospirillum</taxon>
    </lineage>
</organism>
<comment type="caution">
    <text evidence="9">The sequence shown here is derived from an EMBL/GenBank/DDBJ whole genome shotgun (WGS) entry which is preliminary data.</text>
</comment>
<evidence type="ECO:0000256" key="6">
    <source>
        <dbReference type="ARBA" id="ARBA00023136"/>
    </source>
</evidence>
<evidence type="ECO:0000256" key="7">
    <source>
        <dbReference type="SAM" id="Phobius"/>
    </source>
</evidence>
<dbReference type="GeneID" id="97550132"/>
<evidence type="ECO:0000256" key="4">
    <source>
        <dbReference type="ARBA" id="ARBA00022692"/>
    </source>
</evidence>
<protein>
    <submittedName>
        <fullName evidence="9">MFS transporter</fullName>
    </submittedName>
</protein>
<evidence type="ECO:0000256" key="3">
    <source>
        <dbReference type="ARBA" id="ARBA00022475"/>
    </source>
</evidence>
<feature type="transmembrane region" description="Helical" evidence="7">
    <location>
        <begin position="89"/>
        <end position="108"/>
    </location>
</feature>
<dbReference type="InterPro" id="IPR020846">
    <property type="entry name" value="MFS_dom"/>
</dbReference>
<proteinExistence type="predicted"/>
<evidence type="ECO:0000256" key="2">
    <source>
        <dbReference type="ARBA" id="ARBA00022448"/>
    </source>
</evidence>
<feature type="domain" description="Major facilitator superfamily (MFS) profile" evidence="8">
    <location>
        <begin position="23"/>
        <end position="474"/>
    </location>
</feature>
<feature type="transmembrane region" description="Helical" evidence="7">
    <location>
        <begin position="283"/>
        <end position="303"/>
    </location>
</feature>
<dbReference type="PROSITE" id="PS50850">
    <property type="entry name" value="MFS"/>
    <property type="match status" value="1"/>
</dbReference>
<dbReference type="PANTHER" id="PTHR42718">
    <property type="entry name" value="MAJOR FACILITATOR SUPERFAMILY MULTIDRUG TRANSPORTER MFSC"/>
    <property type="match status" value="1"/>
</dbReference>
<feature type="transmembrane region" description="Helical" evidence="7">
    <location>
        <begin position="451"/>
        <end position="473"/>
    </location>
</feature>
<dbReference type="GO" id="GO:0005886">
    <property type="term" value="C:plasma membrane"/>
    <property type="evidence" value="ECO:0007669"/>
    <property type="project" value="UniProtKB-SubCell"/>
</dbReference>
<dbReference type="InterPro" id="IPR011701">
    <property type="entry name" value="MFS"/>
</dbReference>
<keyword evidence="10" id="KW-1185">Reference proteome</keyword>
<feature type="transmembrane region" description="Helical" evidence="7">
    <location>
        <begin position="209"/>
        <end position="229"/>
    </location>
</feature>
<feature type="transmembrane region" description="Helical" evidence="7">
    <location>
        <begin position="147"/>
        <end position="170"/>
    </location>
</feature>
<evidence type="ECO:0000259" key="8">
    <source>
        <dbReference type="PROSITE" id="PS50850"/>
    </source>
</evidence>
<feature type="transmembrane region" description="Helical" evidence="7">
    <location>
        <begin position="345"/>
        <end position="364"/>
    </location>
</feature>
<feature type="transmembrane region" description="Helical" evidence="7">
    <location>
        <begin position="61"/>
        <end position="82"/>
    </location>
</feature>
<feature type="transmembrane region" description="Helical" evidence="7">
    <location>
        <begin position="412"/>
        <end position="431"/>
    </location>
</feature>
<name>A0A2V2MZF4_9EURY</name>
<evidence type="ECO:0000313" key="10">
    <source>
        <dbReference type="Proteomes" id="UP000245657"/>
    </source>
</evidence>
<sequence>MNTELKKIATKSKEKIDPAVLKIAVILLVGGLAPLFDTTMVNVAINTLTASLHTTVADIQWMITGYMLAMSMTIPVSGWAVSNFGGKRMWLFSLGVFLAGSILSALSWDVTSLIMFRILQGIGAGLIVPILMTLTAQAAGGHNLGQIMSLMGLPALFAPIFGPVLGGIIIHILNWHWIFFINIPICIAAIVFAWRELPEDEISDSHQTLDIMGILLLSPALALLVYAISRVSSRVNLFDEIILIPLTASLILLGGFIIHIAMKKEGSLLDISLFKSHTFSASCILLFAVGAISAGMMFILPLYFQQVRGADVLYAGLWLIPEGLGMLLTRSWIGRLTDRINSRILVQASLVVIIIGTVPFSFAGPDTNPLFIALALFVDGIGLGGVLIPVMVSSFRGLSMEQIPHASSATRIFQLIGGAFGSAVIAVVIQQQLLIHGTSGISEITKAYSGAFWWLTGVAMIAILSSFTLPLIAEESPNLSGEIGLAH</sequence>
<dbReference type="SUPFAM" id="SSF103473">
    <property type="entry name" value="MFS general substrate transporter"/>
    <property type="match status" value="1"/>
</dbReference>
<dbReference type="Gene3D" id="1.20.1250.20">
    <property type="entry name" value="MFS general substrate transporter like domains"/>
    <property type="match status" value="1"/>
</dbReference>
<gene>
    <name evidence="9" type="ORF">DK846_12710</name>
</gene>
<keyword evidence="4 7" id="KW-0812">Transmembrane</keyword>
<keyword evidence="5 7" id="KW-1133">Transmembrane helix</keyword>
<feature type="transmembrane region" description="Helical" evidence="7">
    <location>
        <begin position="315"/>
        <end position="333"/>
    </location>
</feature>
<dbReference type="AlphaFoldDB" id="A0A2V2MZF4"/>
<accession>A0A2V2MZF4</accession>
<evidence type="ECO:0000256" key="1">
    <source>
        <dbReference type="ARBA" id="ARBA00004651"/>
    </source>
</evidence>
<dbReference type="Proteomes" id="UP000245657">
    <property type="component" value="Unassembled WGS sequence"/>
</dbReference>
<feature type="transmembrane region" description="Helical" evidence="7">
    <location>
        <begin position="176"/>
        <end position="197"/>
    </location>
</feature>
<dbReference type="InterPro" id="IPR004638">
    <property type="entry name" value="EmrB-like"/>
</dbReference>
<dbReference type="EMBL" id="QGMY01000008">
    <property type="protein sequence ID" value="PWR71700.1"/>
    <property type="molecule type" value="Genomic_DNA"/>
</dbReference>
<feature type="transmembrane region" description="Helical" evidence="7">
    <location>
        <begin position="114"/>
        <end position="135"/>
    </location>
</feature>
<dbReference type="GO" id="GO:0022857">
    <property type="term" value="F:transmembrane transporter activity"/>
    <property type="evidence" value="ECO:0007669"/>
    <property type="project" value="InterPro"/>
</dbReference>